<evidence type="ECO:0000313" key="11">
    <source>
        <dbReference type="RefSeq" id="XP_031418473.1"/>
    </source>
</evidence>
<dbReference type="OrthoDB" id="10039395at2759"/>
<evidence type="ECO:0000313" key="10">
    <source>
        <dbReference type="Proteomes" id="UP000515152"/>
    </source>
</evidence>
<evidence type="ECO:0000256" key="4">
    <source>
        <dbReference type="ARBA" id="ARBA00023136"/>
    </source>
</evidence>
<dbReference type="PROSITE" id="PS50835">
    <property type="entry name" value="IG_LIKE"/>
    <property type="match status" value="3"/>
</dbReference>
<proteinExistence type="predicted"/>
<dbReference type="Gene3D" id="2.60.40.10">
    <property type="entry name" value="Immunoglobulins"/>
    <property type="match status" value="3"/>
</dbReference>
<feature type="domain" description="Ig-like" evidence="9">
    <location>
        <begin position="97"/>
        <end position="182"/>
    </location>
</feature>
<keyword evidence="3" id="KW-0732">Signal</keyword>
<dbReference type="PANTHER" id="PTHR46013:SF4">
    <property type="entry name" value="B-CELL RECEPTOR CD22-RELATED"/>
    <property type="match status" value="1"/>
</dbReference>
<dbReference type="RefSeq" id="XP_031418473.1">
    <property type="nucleotide sequence ID" value="XM_031562613.1"/>
</dbReference>
<evidence type="ECO:0000256" key="6">
    <source>
        <dbReference type="ARBA" id="ARBA00023180"/>
    </source>
</evidence>
<keyword evidence="5" id="KW-1015">Disulfide bond</keyword>
<evidence type="ECO:0000256" key="2">
    <source>
        <dbReference type="ARBA" id="ARBA00022475"/>
    </source>
</evidence>
<evidence type="ECO:0000256" key="3">
    <source>
        <dbReference type="ARBA" id="ARBA00022729"/>
    </source>
</evidence>
<dbReference type="PIRSF" id="PIRSF000615">
    <property type="entry name" value="TyrPK_CSF1-R"/>
    <property type="match status" value="1"/>
</dbReference>
<evidence type="ECO:0000259" key="9">
    <source>
        <dbReference type="PROSITE" id="PS50835"/>
    </source>
</evidence>
<keyword evidence="2" id="KW-1003">Cell membrane</keyword>
<feature type="domain" description="Ig-like" evidence="9">
    <location>
        <begin position="7"/>
        <end position="94"/>
    </location>
</feature>
<keyword evidence="10" id="KW-1185">Reference proteome</keyword>
<dbReference type="InterPro" id="IPR036179">
    <property type="entry name" value="Ig-like_dom_sf"/>
</dbReference>
<dbReference type="SMART" id="SM00408">
    <property type="entry name" value="IGc2"/>
    <property type="match status" value="3"/>
</dbReference>
<dbReference type="SMART" id="SM00409">
    <property type="entry name" value="IG"/>
    <property type="match status" value="3"/>
</dbReference>
<evidence type="ECO:0000256" key="5">
    <source>
        <dbReference type="ARBA" id="ARBA00023157"/>
    </source>
</evidence>
<name>A0A6P8EQR1_CLUHA</name>
<evidence type="ECO:0000256" key="7">
    <source>
        <dbReference type="ARBA" id="ARBA00023319"/>
    </source>
</evidence>
<sequence>MFLTDGPRNTLASVHPSAEPVEGDSVTLACSSDANPPAQNYTWYKKRGDQSSPVGSSQNYSFTNISSEQSGLYYCEAGNEIGQNGSSAVQITVTYVPRNTSVSVHPSGDIEEGDSVTLTCTSDANPPVHNFTWYTNKHGSESEWIGEGRSYNIPTISTEHTGSYYCKAENKRGASRSSGTFLDVYYGPRNTLASVHPSAEPVEGDSVTLTCSSDANPPAQNYTWYKEKEDQSSPVGSSQNIIFANISSEQSGLYYCEAGNEIGQNRSPVVQISVTCKF</sequence>
<accession>A0A6P8EQR1</accession>
<keyword evidence="6" id="KW-0325">Glycoprotein</keyword>
<keyword evidence="7" id="KW-0393">Immunoglobulin domain</keyword>
<dbReference type="KEGG" id="char:116219346"/>
<protein>
    <submittedName>
        <fullName evidence="11">B-cell receptor CD22-like</fullName>
    </submittedName>
</protein>
<dbReference type="AlphaFoldDB" id="A0A6P8EQR1"/>
<dbReference type="InterPro" id="IPR013783">
    <property type="entry name" value="Ig-like_fold"/>
</dbReference>
<dbReference type="GeneID" id="116219346"/>
<dbReference type="GO" id="GO:0005886">
    <property type="term" value="C:plasma membrane"/>
    <property type="evidence" value="ECO:0007669"/>
    <property type="project" value="UniProtKB-SubCell"/>
</dbReference>
<dbReference type="SUPFAM" id="SSF48726">
    <property type="entry name" value="Immunoglobulin"/>
    <property type="match status" value="3"/>
</dbReference>
<dbReference type="Pfam" id="PF13895">
    <property type="entry name" value="Ig_2"/>
    <property type="match status" value="2"/>
</dbReference>
<dbReference type="InterPro" id="IPR003599">
    <property type="entry name" value="Ig_sub"/>
</dbReference>
<dbReference type="Pfam" id="PF13927">
    <property type="entry name" value="Ig_3"/>
    <property type="match status" value="1"/>
</dbReference>
<evidence type="ECO:0000256" key="1">
    <source>
        <dbReference type="ARBA" id="ARBA00004236"/>
    </source>
</evidence>
<dbReference type="InterPro" id="IPR007110">
    <property type="entry name" value="Ig-like_dom"/>
</dbReference>
<feature type="region of interest" description="Disordered" evidence="8">
    <location>
        <begin position="1"/>
        <end position="20"/>
    </location>
</feature>
<evidence type="ECO:0000256" key="8">
    <source>
        <dbReference type="SAM" id="MobiDB-lite"/>
    </source>
</evidence>
<keyword evidence="4" id="KW-0472">Membrane</keyword>
<dbReference type="FunFam" id="2.60.40.10:FF:000357">
    <property type="entry name" value="Fc receptor like 1"/>
    <property type="match status" value="1"/>
</dbReference>
<gene>
    <name evidence="11" type="primary">LOC116219346</name>
</gene>
<dbReference type="InterPro" id="IPR003598">
    <property type="entry name" value="Ig_sub2"/>
</dbReference>
<feature type="domain" description="Ig-like" evidence="9">
    <location>
        <begin position="188"/>
        <end position="275"/>
    </location>
</feature>
<dbReference type="PANTHER" id="PTHR46013">
    <property type="entry name" value="VASCULAR CELL ADHESION MOLECULE 1"/>
    <property type="match status" value="1"/>
</dbReference>
<comment type="subcellular location">
    <subcellularLocation>
        <location evidence="1">Cell membrane</location>
    </subcellularLocation>
</comment>
<dbReference type="Proteomes" id="UP000515152">
    <property type="component" value="Chromosome 24"/>
</dbReference>
<reference evidence="11" key="1">
    <citation type="submission" date="2025-08" db="UniProtKB">
        <authorList>
            <consortium name="RefSeq"/>
        </authorList>
    </citation>
    <scope>IDENTIFICATION</scope>
</reference>
<organism evidence="10 11">
    <name type="scientific">Clupea harengus</name>
    <name type="common">Atlantic herring</name>
    <dbReference type="NCBI Taxonomy" id="7950"/>
    <lineage>
        <taxon>Eukaryota</taxon>
        <taxon>Metazoa</taxon>
        <taxon>Chordata</taxon>
        <taxon>Craniata</taxon>
        <taxon>Vertebrata</taxon>
        <taxon>Euteleostomi</taxon>
        <taxon>Actinopterygii</taxon>
        <taxon>Neopterygii</taxon>
        <taxon>Teleostei</taxon>
        <taxon>Clupei</taxon>
        <taxon>Clupeiformes</taxon>
        <taxon>Clupeoidei</taxon>
        <taxon>Clupeidae</taxon>
        <taxon>Clupea</taxon>
    </lineage>
</organism>